<reference evidence="3" key="2">
    <citation type="submission" date="2025-05" db="UniProtKB">
        <authorList>
            <consortium name="EnsemblMetazoa"/>
        </authorList>
    </citation>
    <scope>IDENTIFICATION</scope>
    <source>
        <strain evidence="3">Foshan</strain>
    </source>
</reference>
<dbReference type="Proteomes" id="UP000069940">
    <property type="component" value="Unassembled WGS sequence"/>
</dbReference>
<reference evidence="4" key="1">
    <citation type="journal article" date="2015" name="Proc. Natl. Acad. Sci. U.S.A.">
        <title>Genome sequence of the Asian Tiger mosquito, Aedes albopictus, reveals insights into its biology, genetics, and evolution.</title>
        <authorList>
            <person name="Chen X.G."/>
            <person name="Jiang X."/>
            <person name="Gu J."/>
            <person name="Xu M."/>
            <person name="Wu Y."/>
            <person name="Deng Y."/>
            <person name="Zhang C."/>
            <person name="Bonizzoni M."/>
            <person name="Dermauw W."/>
            <person name="Vontas J."/>
            <person name="Armbruster P."/>
            <person name="Huang X."/>
            <person name="Yang Y."/>
            <person name="Zhang H."/>
            <person name="He W."/>
            <person name="Peng H."/>
            <person name="Liu Y."/>
            <person name="Wu K."/>
            <person name="Chen J."/>
            <person name="Lirakis M."/>
            <person name="Topalis P."/>
            <person name="Van Leeuwen T."/>
            <person name="Hall A.B."/>
            <person name="Jiang X."/>
            <person name="Thorpe C."/>
            <person name="Mueller R.L."/>
            <person name="Sun C."/>
            <person name="Waterhouse R.M."/>
            <person name="Yan G."/>
            <person name="Tu Z.J."/>
            <person name="Fang X."/>
            <person name="James A.A."/>
        </authorList>
    </citation>
    <scope>NUCLEOTIDE SEQUENCE [LARGE SCALE GENOMIC DNA]</scope>
    <source>
        <strain evidence="4">Foshan</strain>
    </source>
</reference>
<dbReference type="InterPro" id="IPR008472">
    <property type="entry name" value="DUF753"/>
</dbReference>
<organism evidence="3 4">
    <name type="scientific">Aedes albopictus</name>
    <name type="common">Asian tiger mosquito</name>
    <name type="synonym">Stegomyia albopicta</name>
    <dbReference type="NCBI Taxonomy" id="7160"/>
    <lineage>
        <taxon>Eukaryota</taxon>
        <taxon>Metazoa</taxon>
        <taxon>Ecdysozoa</taxon>
        <taxon>Arthropoda</taxon>
        <taxon>Hexapoda</taxon>
        <taxon>Insecta</taxon>
        <taxon>Pterygota</taxon>
        <taxon>Neoptera</taxon>
        <taxon>Endopterygota</taxon>
        <taxon>Diptera</taxon>
        <taxon>Nematocera</taxon>
        <taxon>Culicoidea</taxon>
        <taxon>Culicidae</taxon>
        <taxon>Culicinae</taxon>
        <taxon>Aedini</taxon>
        <taxon>Aedes</taxon>
        <taxon>Stegomyia</taxon>
    </lineage>
</organism>
<evidence type="ECO:0000313" key="4">
    <source>
        <dbReference type="Proteomes" id="UP000069940"/>
    </source>
</evidence>
<feature type="domain" description="DUF753" evidence="2">
    <location>
        <begin position="430"/>
        <end position="504"/>
    </location>
</feature>
<sequence length="535" mass="57610">MASRNWLLAALVGMILIYESTALTCLKCKDTETDASCVAAVGTVSACTNTDDTLCYLRNNDGKIERGCLKDLPVAEQAECKEAGAKCVSCAGDSCNNDRWMKCHVCDGETAACTGTQEAAGAALCPLFAKADQCYAKADENRVTRGCKSSLPAVDDGCTGNKNCEFCSDDGCNKLSGEALKTYPKCLTCTSLSDAKCEDATAVADECPNREDTCYTRVQDNVLHRGCLSQLAEADQTKCKNDVDSTCKVCSDEEGCNKDIWLRCHQCKETEDAPCAEKQTVEKAAFCKNFRDPYNRCYERLESDKVVRGCENDLTTVGNACTGYPECRTCPENGCNSAEATTLKTENRCLQCSTSKDDDLTCLLGTALSTPCVKVSGKKCYSRTNNDGVLTRGCYGDLTANEVTACTGKTCTTCEAEGCNGKVFPTDRLRCYQCKTTEADKSCSNQLTGEPKSSYCVLYKDEDKCYSRISDGAFERGCQSNLKTAACEGLTAKECLLCSGENCNSISEERLKNSAGQKTVSAILLAVVAAFVVLK</sequence>
<proteinExistence type="predicted"/>
<feature type="domain" description="DUF753" evidence="2">
    <location>
        <begin position="348"/>
        <end position="420"/>
    </location>
</feature>
<feature type="domain" description="DUF753" evidence="2">
    <location>
        <begin position="24"/>
        <end position="96"/>
    </location>
</feature>
<feature type="domain" description="DUF753" evidence="2">
    <location>
        <begin position="102"/>
        <end position="173"/>
    </location>
</feature>
<dbReference type="Pfam" id="PF05444">
    <property type="entry name" value="DUF753"/>
    <property type="match status" value="6"/>
</dbReference>
<feature type="domain" description="DUF753" evidence="2">
    <location>
        <begin position="185"/>
        <end position="257"/>
    </location>
</feature>
<evidence type="ECO:0000259" key="2">
    <source>
        <dbReference type="Pfam" id="PF05444"/>
    </source>
</evidence>
<keyword evidence="4" id="KW-1185">Reference proteome</keyword>
<feature type="signal peptide" evidence="1">
    <location>
        <begin position="1"/>
        <end position="22"/>
    </location>
</feature>
<protein>
    <recommendedName>
        <fullName evidence="2">DUF753 domain-containing protein</fullName>
    </recommendedName>
</protein>
<dbReference type="GeneID" id="109432313"/>
<evidence type="ECO:0000256" key="1">
    <source>
        <dbReference type="SAM" id="SignalP"/>
    </source>
</evidence>
<accession>A0ABM1ZDB5</accession>
<dbReference type="RefSeq" id="XP_019564197.3">
    <property type="nucleotide sequence ID" value="XM_019708652.3"/>
</dbReference>
<evidence type="ECO:0000313" key="3">
    <source>
        <dbReference type="EnsemblMetazoa" id="AALFPA23_017420.P25419"/>
    </source>
</evidence>
<dbReference type="PANTHER" id="PTHR21721">
    <property type="entry name" value="GH09876P-RELATED"/>
    <property type="match status" value="1"/>
</dbReference>
<dbReference type="EnsemblMetazoa" id="AALFPA23_017420.R25419">
    <property type="protein sequence ID" value="AALFPA23_017420.P25419"/>
    <property type="gene ID" value="AALFPA23_017420"/>
</dbReference>
<feature type="chain" id="PRO_5045985594" description="DUF753 domain-containing protein" evidence="1">
    <location>
        <begin position="23"/>
        <end position="535"/>
    </location>
</feature>
<keyword evidence="1" id="KW-0732">Signal</keyword>
<name>A0ABM1ZDB5_AEDAL</name>
<feature type="domain" description="DUF753" evidence="2">
    <location>
        <begin position="263"/>
        <end position="336"/>
    </location>
</feature>